<sequence length="739" mass="82603">MLLKIGTRLKTCAASGGLAISIPLTIAVPLTIVIPMSVFAQEAENSETQLNPVIVKSKSELLKLNSPTILTERKTAKDIADKQVDDVHDIDRLDPAINYNSASDSFNIRGLDQNRVLTTIDGIRLPWLYDGSRQVKNGISLFDFSSLSTLDIIHGADSSLYGSGALGGVVALRTLDPEDLLTTDKNWASLTKGSYDSTDRSWRINEAFAMRAQQTYALFQGGYTRGKQRENNGIGGGYGANRVDMNPTTFDQDNLLFKLYQHIDGSQRVGFTAERFNLSKDIDTYNLSTSTYRPGSGTEDDEKRRERLSLSYDYNGGGFLDEAHGIVYWQRQRTDEKSESDRISIPKGYYMRDNLIRDTDYGINIAGLKKLEAGSTTHTLRLATEASSSKFQQYAEGEDNCPPPPFKGPFMACKFMHINQSDSPDTNSTIFGLTAEDEIGFLANRLRLTPGLRYDWYDHRPQDTYAYEHSAGFEGYPPNNSRSHLSPKLRAEWDALNDVTLYAQWAQAFRAPSVTELYLNYTNPGFYYTRGNPDLKPETSNGYDIGAKLGNDDLGGSISLFSNYYRNFIDEIDLGANREFMLQRLNYINRAHVRISGIEAKGHIVFSNGWHTNAALAYAEGKDTDNDEHLNSIPALKGIIGVGYAREQWGSDVSLTAAAKRNKVEENSDFAKTPGYTLVDLTGWWQPLGKKGPRLQAGIYNLFDKRYWNAVDLPSAPASPKDYYSQPGRTFKISFTQKF</sequence>
<keyword evidence="3 11" id="KW-0813">Transport</keyword>
<evidence type="ECO:0000256" key="1">
    <source>
        <dbReference type="ARBA" id="ARBA00004571"/>
    </source>
</evidence>
<dbReference type="EMBL" id="LXYT01000002">
    <property type="protein sequence ID" value="OLY43180.1"/>
    <property type="molecule type" value="Genomic_DNA"/>
</dbReference>
<dbReference type="GO" id="GO:0015232">
    <property type="term" value="F:heme transmembrane transporter activity"/>
    <property type="evidence" value="ECO:0007669"/>
    <property type="project" value="InterPro"/>
</dbReference>
<evidence type="ECO:0000256" key="7">
    <source>
        <dbReference type="ARBA" id="ARBA00023077"/>
    </source>
</evidence>
<dbReference type="Pfam" id="PF07715">
    <property type="entry name" value="Plug"/>
    <property type="match status" value="1"/>
</dbReference>
<keyword evidence="7 12" id="KW-0798">TonB box</keyword>
<keyword evidence="4 11" id="KW-1134">Transmembrane beta strand</keyword>
<keyword evidence="5 11" id="KW-0812">Transmembrane</keyword>
<evidence type="ECO:0000259" key="13">
    <source>
        <dbReference type="Pfam" id="PF00593"/>
    </source>
</evidence>
<dbReference type="Gene3D" id="2.40.170.20">
    <property type="entry name" value="TonB-dependent receptor, beta-barrel domain"/>
    <property type="match status" value="1"/>
</dbReference>
<feature type="domain" description="TonB-dependent receptor plug" evidence="14">
    <location>
        <begin position="74"/>
        <end position="169"/>
    </location>
</feature>
<keyword evidence="10 11" id="KW-0998">Cell outer membrane</keyword>
<dbReference type="InterPro" id="IPR010949">
    <property type="entry name" value="TonB_Hb/transfer/lactofer_rcpt"/>
</dbReference>
<keyword evidence="6" id="KW-0732">Signal</keyword>
<dbReference type="PANTHER" id="PTHR30069">
    <property type="entry name" value="TONB-DEPENDENT OUTER MEMBRANE RECEPTOR"/>
    <property type="match status" value="1"/>
</dbReference>
<evidence type="ECO:0000259" key="14">
    <source>
        <dbReference type="Pfam" id="PF07715"/>
    </source>
</evidence>
<dbReference type="CDD" id="cd01347">
    <property type="entry name" value="ligand_gated_channel"/>
    <property type="match status" value="1"/>
</dbReference>
<evidence type="ECO:0000256" key="6">
    <source>
        <dbReference type="ARBA" id="ARBA00022729"/>
    </source>
</evidence>
<dbReference type="RefSeq" id="WP_083639801.1">
    <property type="nucleotide sequence ID" value="NZ_CALYQA010000001.1"/>
</dbReference>
<keyword evidence="16" id="KW-1185">Reference proteome</keyword>
<dbReference type="InterPro" id="IPR036942">
    <property type="entry name" value="Beta-barrel_TonB_sf"/>
</dbReference>
<keyword evidence="8 11" id="KW-0472">Membrane</keyword>
<dbReference type="NCBIfam" id="TIGR01786">
    <property type="entry name" value="TonB-hemlactrns"/>
    <property type="match status" value="1"/>
</dbReference>
<evidence type="ECO:0000256" key="11">
    <source>
        <dbReference type="PROSITE-ProRule" id="PRU01360"/>
    </source>
</evidence>
<dbReference type="PROSITE" id="PS52016">
    <property type="entry name" value="TONB_DEPENDENT_REC_3"/>
    <property type="match status" value="1"/>
</dbReference>
<evidence type="ECO:0000313" key="16">
    <source>
        <dbReference type="Proteomes" id="UP000187344"/>
    </source>
</evidence>
<accession>A0A1R0F896</accession>
<keyword evidence="9 15" id="KW-0675">Receptor</keyword>
<dbReference type="GO" id="GO:0044718">
    <property type="term" value="P:siderophore transmembrane transport"/>
    <property type="evidence" value="ECO:0007669"/>
    <property type="project" value="TreeGrafter"/>
</dbReference>
<evidence type="ECO:0000313" key="15">
    <source>
        <dbReference type="EMBL" id="OLY43180.1"/>
    </source>
</evidence>
<dbReference type="Gene3D" id="2.170.130.10">
    <property type="entry name" value="TonB-dependent receptor, plug domain"/>
    <property type="match status" value="1"/>
</dbReference>
<dbReference type="InterPro" id="IPR037066">
    <property type="entry name" value="Plug_dom_sf"/>
</dbReference>
<dbReference type="InterPro" id="IPR011276">
    <property type="entry name" value="TonB_haem/Hb_rcpt"/>
</dbReference>
<gene>
    <name evidence="15" type="ORF">PEB0149_006020</name>
</gene>
<name>A0A1R0F896_9HYPH</name>
<protein>
    <submittedName>
        <fullName evidence="15">Hemoglobin/transferrin/lactoferrin receptor protein</fullName>
    </submittedName>
</protein>
<evidence type="ECO:0000256" key="5">
    <source>
        <dbReference type="ARBA" id="ARBA00022692"/>
    </source>
</evidence>
<dbReference type="InterPro" id="IPR039426">
    <property type="entry name" value="TonB-dep_rcpt-like"/>
</dbReference>
<dbReference type="InterPro" id="IPR012910">
    <property type="entry name" value="Plug_dom"/>
</dbReference>
<evidence type="ECO:0000256" key="10">
    <source>
        <dbReference type="ARBA" id="ARBA00023237"/>
    </source>
</evidence>
<dbReference type="SUPFAM" id="SSF56935">
    <property type="entry name" value="Porins"/>
    <property type="match status" value="1"/>
</dbReference>
<evidence type="ECO:0000256" key="3">
    <source>
        <dbReference type="ARBA" id="ARBA00022448"/>
    </source>
</evidence>
<dbReference type="PANTHER" id="PTHR30069:SF29">
    <property type="entry name" value="HEMOGLOBIN AND HEMOGLOBIN-HAPTOGLOBIN-BINDING PROTEIN 1-RELATED"/>
    <property type="match status" value="1"/>
</dbReference>
<comment type="similarity">
    <text evidence="2 11 12">Belongs to the TonB-dependent receptor family.</text>
</comment>
<reference evidence="15 16" key="1">
    <citation type="submission" date="2016-12" db="EMBL/GenBank/DDBJ databases">
        <title>Comparative genomics of Bartonella apis.</title>
        <authorList>
            <person name="Engel P."/>
        </authorList>
    </citation>
    <scope>NUCLEOTIDE SEQUENCE [LARGE SCALE GENOMIC DNA]</scope>
    <source>
        <strain evidence="15 16">PEB0149</strain>
    </source>
</reference>
<proteinExistence type="inferred from homology"/>
<dbReference type="InterPro" id="IPR000531">
    <property type="entry name" value="Beta-barrel_TonB"/>
</dbReference>
<evidence type="ECO:0000256" key="12">
    <source>
        <dbReference type="RuleBase" id="RU003357"/>
    </source>
</evidence>
<evidence type="ECO:0000256" key="4">
    <source>
        <dbReference type="ARBA" id="ARBA00022452"/>
    </source>
</evidence>
<feature type="domain" description="TonB-dependent receptor-like beta-barrel" evidence="13">
    <location>
        <begin position="252"/>
        <end position="702"/>
    </location>
</feature>
<organism evidence="15 16">
    <name type="scientific">Bartonella apis</name>
    <dbReference type="NCBI Taxonomy" id="1686310"/>
    <lineage>
        <taxon>Bacteria</taxon>
        <taxon>Pseudomonadati</taxon>
        <taxon>Pseudomonadota</taxon>
        <taxon>Alphaproteobacteria</taxon>
        <taxon>Hyphomicrobiales</taxon>
        <taxon>Bartonellaceae</taxon>
        <taxon>Bartonella</taxon>
    </lineage>
</organism>
<evidence type="ECO:0000256" key="9">
    <source>
        <dbReference type="ARBA" id="ARBA00023170"/>
    </source>
</evidence>
<dbReference type="GO" id="GO:0015344">
    <property type="term" value="F:siderophore uptake transmembrane transporter activity"/>
    <property type="evidence" value="ECO:0007669"/>
    <property type="project" value="TreeGrafter"/>
</dbReference>
<dbReference type="GO" id="GO:0009279">
    <property type="term" value="C:cell outer membrane"/>
    <property type="evidence" value="ECO:0007669"/>
    <property type="project" value="UniProtKB-SubCell"/>
</dbReference>
<evidence type="ECO:0000256" key="2">
    <source>
        <dbReference type="ARBA" id="ARBA00009810"/>
    </source>
</evidence>
<evidence type="ECO:0000256" key="8">
    <source>
        <dbReference type="ARBA" id="ARBA00023136"/>
    </source>
</evidence>
<dbReference type="AlphaFoldDB" id="A0A1R0F896"/>
<comment type="subcellular location">
    <subcellularLocation>
        <location evidence="1 11">Cell outer membrane</location>
        <topology evidence="1 11">Multi-pass membrane protein</topology>
    </subcellularLocation>
</comment>
<dbReference type="Pfam" id="PF00593">
    <property type="entry name" value="TonB_dep_Rec_b-barrel"/>
    <property type="match status" value="1"/>
</dbReference>
<dbReference type="NCBIfam" id="TIGR01785">
    <property type="entry name" value="TonB-hemin"/>
    <property type="match status" value="1"/>
</dbReference>
<dbReference type="Proteomes" id="UP000187344">
    <property type="component" value="Unassembled WGS sequence"/>
</dbReference>
<comment type="caution">
    <text evidence="15">The sequence shown here is derived from an EMBL/GenBank/DDBJ whole genome shotgun (WGS) entry which is preliminary data.</text>
</comment>